<dbReference type="PANTHER" id="PTHR33048:SF92">
    <property type="entry name" value="INTEGRAL MEMBRANE PROTEIN"/>
    <property type="match status" value="1"/>
</dbReference>
<evidence type="ECO:0000256" key="2">
    <source>
        <dbReference type="SAM" id="Phobius"/>
    </source>
</evidence>
<dbReference type="OrthoDB" id="444631at2759"/>
<evidence type="ECO:0000256" key="1">
    <source>
        <dbReference type="SAM" id="MobiDB-lite"/>
    </source>
</evidence>
<feature type="transmembrane region" description="Helical" evidence="2">
    <location>
        <begin position="111"/>
        <end position="130"/>
    </location>
</feature>
<sequence length="232" mass="26532">MLWIVIYCVKFCFLAQFKFHKPPYAYVSIYLTRYYWVSIGICTAGLLFTLIQPIVLCSNSTKCRYFQPSSTMGWEISVTVIDIITDLLVIMIPILLIHMANFTRSHTIINASFKSLSIFSISIALTRLVLQYNVKDHRIKYVSMTFWLAVEAAVALVMASISSYRTVVLDRLADWRLRRGMKVMQHNEHKFRNGSRRRDGDLAGTSEDLQQPSLSDIPMISLAHHASSSPIT</sequence>
<organism evidence="3 4">
    <name type="scientific">Melanomma pulvis-pyrius CBS 109.77</name>
    <dbReference type="NCBI Taxonomy" id="1314802"/>
    <lineage>
        <taxon>Eukaryota</taxon>
        <taxon>Fungi</taxon>
        <taxon>Dikarya</taxon>
        <taxon>Ascomycota</taxon>
        <taxon>Pezizomycotina</taxon>
        <taxon>Dothideomycetes</taxon>
        <taxon>Pleosporomycetidae</taxon>
        <taxon>Pleosporales</taxon>
        <taxon>Melanommataceae</taxon>
        <taxon>Melanomma</taxon>
    </lineage>
</organism>
<protein>
    <recommendedName>
        <fullName evidence="5">Integral membrane protein</fullName>
    </recommendedName>
</protein>
<feature type="transmembrane region" description="Helical" evidence="2">
    <location>
        <begin position="34"/>
        <end position="56"/>
    </location>
</feature>
<feature type="compositionally biased region" description="Basic and acidic residues" evidence="1">
    <location>
        <begin position="188"/>
        <end position="201"/>
    </location>
</feature>
<keyword evidence="2" id="KW-0472">Membrane</keyword>
<name>A0A6A6XBJ5_9PLEO</name>
<gene>
    <name evidence="3" type="ORF">K505DRAFT_244729</name>
</gene>
<feature type="region of interest" description="Disordered" evidence="1">
    <location>
        <begin position="188"/>
        <end position="211"/>
    </location>
</feature>
<keyword evidence="2" id="KW-0812">Transmembrane</keyword>
<dbReference type="Proteomes" id="UP000799757">
    <property type="component" value="Unassembled WGS sequence"/>
</dbReference>
<dbReference type="EMBL" id="MU001934">
    <property type="protein sequence ID" value="KAF2793285.1"/>
    <property type="molecule type" value="Genomic_DNA"/>
</dbReference>
<reference evidence="3" key="1">
    <citation type="journal article" date="2020" name="Stud. Mycol.">
        <title>101 Dothideomycetes genomes: a test case for predicting lifestyles and emergence of pathogens.</title>
        <authorList>
            <person name="Haridas S."/>
            <person name="Albert R."/>
            <person name="Binder M."/>
            <person name="Bloem J."/>
            <person name="Labutti K."/>
            <person name="Salamov A."/>
            <person name="Andreopoulos B."/>
            <person name="Baker S."/>
            <person name="Barry K."/>
            <person name="Bills G."/>
            <person name="Bluhm B."/>
            <person name="Cannon C."/>
            <person name="Castanera R."/>
            <person name="Culley D."/>
            <person name="Daum C."/>
            <person name="Ezra D."/>
            <person name="Gonzalez J."/>
            <person name="Henrissat B."/>
            <person name="Kuo A."/>
            <person name="Liang C."/>
            <person name="Lipzen A."/>
            <person name="Lutzoni F."/>
            <person name="Magnuson J."/>
            <person name="Mondo S."/>
            <person name="Nolan M."/>
            <person name="Ohm R."/>
            <person name="Pangilinan J."/>
            <person name="Park H.-J."/>
            <person name="Ramirez L."/>
            <person name="Alfaro M."/>
            <person name="Sun H."/>
            <person name="Tritt A."/>
            <person name="Yoshinaga Y."/>
            <person name="Zwiers L.-H."/>
            <person name="Turgeon B."/>
            <person name="Goodwin S."/>
            <person name="Spatafora J."/>
            <person name="Crous P."/>
            <person name="Grigoriev I."/>
        </authorList>
    </citation>
    <scope>NUCLEOTIDE SEQUENCE</scope>
    <source>
        <strain evidence="3">CBS 109.77</strain>
    </source>
</reference>
<evidence type="ECO:0000313" key="3">
    <source>
        <dbReference type="EMBL" id="KAF2793285.1"/>
    </source>
</evidence>
<evidence type="ECO:0008006" key="5">
    <source>
        <dbReference type="Google" id="ProtNLM"/>
    </source>
</evidence>
<accession>A0A6A6XBJ5</accession>
<proteinExistence type="predicted"/>
<dbReference type="PANTHER" id="PTHR33048">
    <property type="entry name" value="PTH11-LIKE INTEGRAL MEMBRANE PROTEIN (AFU_ORTHOLOGUE AFUA_5G11245)"/>
    <property type="match status" value="1"/>
</dbReference>
<feature type="transmembrane region" description="Helical" evidence="2">
    <location>
        <begin position="142"/>
        <end position="161"/>
    </location>
</feature>
<evidence type="ECO:0000313" key="4">
    <source>
        <dbReference type="Proteomes" id="UP000799757"/>
    </source>
</evidence>
<keyword evidence="4" id="KW-1185">Reference proteome</keyword>
<keyword evidence="2" id="KW-1133">Transmembrane helix</keyword>
<dbReference type="AlphaFoldDB" id="A0A6A6XBJ5"/>
<dbReference type="InterPro" id="IPR052337">
    <property type="entry name" value="SAT4-like"/>
</dbReference>
<feature type="transmembrane region" description="Helical" evidence="2">
    <location>
        <begin position="76"/>
        <end position="99"/>
    </location>
</feature>